<name>A0A1D1ZXJ6_AUXPR</name>
<keyword evidence="2" id="KW-0689">Ribosomal protein</keyword>
<dbReference type="HAMAP" id="MF_00358">
    <property type="entry name" value="Ribosomal_bS21"/>
    <property type="match status" value="1"/>
</dbReference>
<accession>A0A1D1ZXJ6</accession>
<dbReference type="GO" id="GO:0005840">
    <property type="term" value="C:ribosome"/>
    <property type="evidence" value="ECO:0007669"/>
    <property type="project" value="UniProtKB-KW"/>
</dbReference>
<dbReference type="EMBL" id="GDKF01007015">
    <property type="protein sequence ID" value="JAT71607.1"/>
    <property type="molecule type" value="Transcribed_RNA"/>
</dbReference>
<sequence>LEKWATTTLLNFNLRKTSNMLTSLNSAFAGLSLRPPAQARRPQPFFSSRSKETTVMKSRHTFQVEIVVGSEEPQDIALKRFKREVMNTGLVQEVRRRRRFENKVEAKKRKNRENQLRAKRVRQYGSRAQKPMAGLQGPSVFTDLFGSLDDIFADDFDNGATQQPRQYNNNYKGNGSGGSGKPYNGAAKAPGSFTPSHTVNKPVLAEQR</sequence>
<keyword evidence="3" id="KW-0687">Ribonucleoprotein</keyword>
<dbReference type="PANTHER" id="PTHR21109">
    <property type="entry name" value="MITOCHONDRIAL 28S RIBOSOMAL PROTEIN S21"/>
    <property type="match status" value="1"/>
</dbReference>
<feature type="coiled-coil region" evidence="4">
    <location>
        <begin position="90"/>
        <end position="117"/>
    </location>
</feature>
<dbReference type="NCBIfam" id="TIGR00030">
    <property type="entry name" value="S21p"/>
    <property type="match status" value="1"/>
</dbReference>
<feature type="non-terminal residue" evidence="6">
    <location>
        <position position="1"/>
    </location>
</feature>
<dbReference type="PANTHER" id="PTHR21109:SF0">
    <property type="entry name" value="SMALL RIBOSOMAL SUBUNIT PROTEIN BS21M"/>
    <property type="match status" value="1"/>
</dbReference>
<dbReference type="AlphaFoldDB" id="A0A1D1ZXJ6"/>
<evidence type="ECO:0000256" key="4">
    <source>
        <dbReference type="SAM" id="Coils"/>
    </source>
</evidence>
<dbReference type="GO" id="GO:1990904">
    <property type="term" value="C:ribonucleoprotein complex"/>
    <property type="evidence" value="ECO:0007669"/>
    <property type="project" value="UniProtKB-KW"/>
</dbReference>
<dbReference type="InterPro" id="IPR001911">
    <property type="entry name" value="Ribosomal_bS21"/>
</dbReference>
<proteinExistence type="inferred from homology"/>
<evidence type="ECO:0008006" key="7">
    <source>
        <dbReference type="Google" id="ProtNLM"/>
    </source>
</evidence>
<dbReference type="InterPro" id="IPR038380">
    <property type="entry name" value="Ribosomal_bS21_sf"/>
</dbReference>
<dbReference type="Gene3D" id="1.20.5.1150">
    <property type="entry name" value="Ribosomal protein S8"/>
    <property type="match status" value="1"/>
</dbReference>
<evidence type="ECO:0000256" key="3">
    <source>
        <dbReference type="ARBA" id="ARBA00023274"/>
    </source>
</evidence>
<keyword evidence="4" id="KW-0175">Coiled coil</keyword>
<evidence type="ECO:0000256" key="5">
    <source>
        <dbReference type="SAM" id="MobiDB-lite"/>
    </source>
</evidence>
<gene>
    <name evidence="6" type="ORF">g.6499</name>
</gene>
<protein>
    <recommendedName>
        <fullName evidence="7">30S ribosomal protein S21</fullName>
    </recommendedName>
</protein>
<evidence type="ECO:0000313" key="6">
    <source>
        <dbReference type="EMBL" id="JAT71607.1"/>
    </source>
</evidence>
<reference evidence="6" key="1">
    <citation type="submission" date="2015-08" db="EMBL/GenBank/DDBJ databases">
        <authorList>
            <person name="Babu N.S."/>
            <person name="Beckwith C.J."/>
            <person name="Beseler K.G."/>
            <person name="Brison A."/>
            <person name="Carone J.V."/>
            <person name="Caskin T.P."/>
            <person name="Diamond M."/>
            <person name="Durham M.E."/>
            <person name="Foxe J.M."/>
            <person name="Go M."/>
            <person name="Henderson B.A."/>
            <person name="Jones I.B."/>
            <person name="McGettigan J.A."/>
            <person name="Micheletti S.J."/>
            <person name="Nasrallah M.E."/>
            <person name="Ortiz D."/>
            <person name="Piller C.R."/>
            <person name="Privatt S.R."/>
            <person name="Schneider S.L."/>
            <person name="Sharp S."/>
            <person name="Smith T.C."/>
            <person name="Stanton J.D."/>
            <person name="Ullery H.E."/>
            <person name="Wilson R.J."/>
            <person name="Serrano M.G."/>
            <person name="Buck G."/>
            <person name="Lee V."/>
            <person name="Wang Y."/>
            <person name="Carvalho R."/>
            <person name="Voegtly L."/>
            <person name="Shi R."/>
            <person name="Duckworth R."/>
            <person name="Johnson A."/>
            <person name="Loviza R."/>
            <person name="Walstead R."/>
            <person name="Shah Z."/>
            <person name="Kiflezghi M."/>
            <person name="Wade K."/>
            <person name="Ball S.L."/>
            <person name="Bradley K.W."/>
            <person name="Asai D.J."/>
            <person name="Bowman C.A."/>
            <person name="Russell D.A."/>
            <person name="Pope W.H."/>
            <person name="Jacobs-Sera D."/>
            <person name="Hendrix R.W."/>
            <person name="Hatfull G.F."/>
        </authorList>
    </citation>
    <scope>NUCLEOTIDE SEQUENCE</scope>
</reference>
<evidence type="ECO:0000256" key="1">
    <source>
        <dbReference type="ARBA" id="ARBA00006640"/>
    </source>
</evidence>
<feature type="region of interest" description="Disordered" evidence="5">
    <location>
        <begin position="156"/>
        <end position="208"/>
    </location>
</feature>
<evidence type="ECO:0000256" key="2">
    <source>
        <dbReference type="ARBA" id="ARBA00022980"/>
    </source>
</evidence>
<dbReference type="GO" id="GO:0003735">
    <property type="term" value="F:structural constituent of ribosome"/>
    <property type="evidence" value="ECO:0007669"/>
    <property type="project" value="InterPro"/>
</dbReference>
<dbReference type="GO" id="GO:0006412">
    <property type="term" value="P:translation"/>
    <property type="evidence" value="ECO:0007669"/>
    <property type="project" value="InterPro"/>
</dbReference>
<organism evidence="6">
    <name type="scientific">Auxenochlorella protothecoides</name>
    <name type="common">Green microalga</name>
    <name type="synonym">Chlorella protothecoides</name>
    <dbReference type="NCBI Taxonomy" id="3075"/>
    <lineage>
        <taxon>Eukaryota</taxon>
        <taxon>Viridiplantae</taxon>
        <taxon>Chlorophyta</taxon>
        <taxon>core chlorophytes</taxon>
        <taxon>Trebouxiophyceae</taxon>
        <taxon>Chlorellales</taxon>
        <taxon>Chlorellaceae</taxon>
        <taxon>Auxenochlorella</taxon>
    </lineage>
</organism>
<dbReference type="Pfam" id="PF01165">
    <property type="entry name" value="Ribosomal_S21"/>
    <property type="match status" value="1"/>
</dbReference>
<comment type="similarity">
    <text evidence="1">Belongs to the bacterial ribosomal protein bS21 family.</text>
</comment>